<dbReference type="Proteomes" id="UP001217838">
    <property type="component" value="Unassembled WGS sequence"/>
</dbReference>
<comment type="caution">
    <text evidence="1">The sequence shown here is derived from an EMBL/GenBank/DDBJ whole genome shotgun (WGS) entry which is preliminary data.</text>
</comment>
<dbReference type="InterPro" id="IPR009078">
    <property type="entry name" value="Ferritin-like_SF"/>
</dbReference>
<reference evidence="1 2" key="1">
    <citation type="submission" date="2022-11" db="EMBL/GenBank/DDBJ databases">
        <title>Minimal conservation of predation-associated metabolite biosynthetic gene clusters underscores biosynthetic potential of Myxococcota including descriptions for ten novel species: Archangium lansinium sp. nov., Myxococcus landrumus sp. nov., Nannocystis bai.</title>
        <authorList>
            <person name="Ahearne A."/>
            <person name="Stevens C."/>
            <person name="Dowd S."/>
        </authorList>
    </citation>
    <scope>NUCLEOTIDE SEQUENCE [LARGE SCALE GENOMIC DNA]</scope>
    <source>
        <strain evidence="1 2">NCELM</strain>
    </source>
</reference>
<dbReference type="RefSeq" id="WP_271993963.1">
    <property type="nucleotide sequence ID" value="NZ_JAQNDN010000001.1"/>
</dbReference>
<sequence>MTTSTDATTDAGMQDVERCFFYPGEDCPTVQTAIEFFNCTDAGELVTGWHSGPTLVDSNCCYHVDVTAPAHPDCGPVGRPFVVDGEVRVAAVGPGERGWTGPAVRSVAAAGGETSPDLAGLDEATRARLGRLWAGDAAFEHASVASFGKLALELLAFGAPAELLRATHEAALDEVRHAQIGFALASRYLGAPIGPGPLPEARAFTGATSLAELAAAAVREGCFGETLAAAVAAAQHAGASDRAVRAALAAIAEEESRHAELAFKVVAWAIARGGAAVRQRVAIAFAEALAEARAAAAPDSEDVTPAMRAHGRLPLGEVLAERRRTAETVVVPAMRQLLGLPC</sequence>
<evidence type="ECO:0000313" key="2">
    <source>
        <dbReference type="Proteomes" id="UP001217838"/>
    </source>
</evidence>
<proteinExistence type="predicted"/>
<protein>
    <submittedName>
        <fullName evidence="1">Ferritin-like domain-containing protein</fullName>
    </submittedName>
</protein>
<keyword evidence="2" id="KW-1185">Reference proteome</keyword>
<organism evidence="1 2">
    <name type="scientific">Nannocystis radixulma</name>
    <dbReference type="NCBI Taxonomy" id="2995305"/>
    <lineage>
        <taxon>Bacteria</taxon>
        <taxon>Pseudomonadati</taxon>
        <taxon>Myxococcota</taxon>
        <taxon>Polyangia</taxon>
        <taxon>Nannocystales</taxon>
        <taxon>Nannocystaceae</taxon>
        <taxon>Nannocystis</taxon>
    </lineage>
</organism>
<dbReference type="EMBL" id="JAQNDN010000001">
    <property type="protein sequence ID" value="MDC0666424.1"/>
    <property type="molecule type" value="Genomic_DNA"/>
</dbReference>
<name>A0ABT5AX50_9BACT</name>
<gene>
    <name evidence="1" type="ORF">POL58_01685</name>
</gene>
<dbReference type="SUPFAM" id="SSF47240">
    <property type="entry name" value="Ferritin-like"/>
    <property type="match status" value="1"/>
</dbReference>
<accession>A0ABT5AX50</accession>
<evidence type="ECO:0000313" key="1">
    <source>
        <dbReference type="EMBL" id="MDC0666424.1"/>
    </source>
</evidence>